<feature type="coiled-coil region" evidence="1">
    <location>
        <begin position="45"/>
        <end position="72"/>
    </location>
</feature>
<sequence>MFTFTSICRTCGETFTYEREQPVGMHRRYCDDCRRERTVRRRTIKERLEVLMAEVRESLARTNATLDRIEARQHGGTR</sequence>
<dbReference type="RefSeq" id="WP_012632613.1">
    <property type="nucleotide sequence ID" value="NC_011891.1"/>
</dbReference>
<dbReference type="HOGENOM" id="CLU_2614236_0_0_7"/>
<organism evidence="2 3">
    <name type="scientific">Anaeromyxobacter dehalogenans (strain ATCC BAA-258 / DSM 21875 / 2CP-1)</name>
    <dbReference type="NCBI Taxonomy" id="455488"/>
    <lineage>
        <taxon>Bacteria</taxon>
        <taxon>Pseudomonadati</taxon>
        <taxon>Myxococcota</taxon>
        <taxon>Myxococcia</taxon>
        <taxon>Myxococcales</taxon>
        <taxon>Cystobacterineae</taxon>
        <taxon>Anaeromyxobacteraceae</taxon>
        <taxon>Anaeromyxobacter</taxon>
    </lineage>
</organism>
<accession>B8JGG8</accession>
<dbReference type="KEGG" id="acp:A2cp1_1295"/>
<proteinExistence type="predicted"/>
<protein>
    <submittedName>
        <fullName evidence="2">Uncharacterized protein</fullName>
    </submittedName>
</protein>
<gene>
    <name evidence="2" type="ordered locus">A2cp1_1295</name>
</gene>
<keyword evidence="3" id="KW-1185">Reference proteome</keyword>
<evidence type="ECO:0000313" key="2">
    <source>
        <dbReference type="EMBL" id="ACL64639.1"/>
    </source>
</evidence>
<dbReference type="AlphaFoldDB" id="B8JGG8"/>
<keyword evidence="1" id="KW-0175">Coiled coil</keyword>
<dbReference type="EMBL" id="CP001359">
    <property type="protein sequence ID" value="ACL64639.1"/>
    <property type="molecule type" value="Genomic_DNA"/>
</dbReference>
<dbReference type="Proteomes" id="UP000007089">
    <property type="component" value="Chromosome"/>
</dbReference>
<evidence type="ECO:0000313" key="3">
    <source>
        <dbReference type="Proteomes" id="UP000007089"/>
    </source>
</evidence>
<evidence type="ECO:0000256" key="1">
    <source>
        <dbReference type="SAM" id="Coils"/>
    </source>
</evidence>
<name>B8JGG8_ANAD2</name>
<reference evidence="2" key="1">
    <citation type="submission" date="2009-01" db="EMBL/GenBank/DDBJ databases">
        <title>Complete sequence of Anaeromyxobacter dehalogenans 2CP-1.</title>
        <authorList>
            <consortium name="US DOE Joint Genome Institute"/>
            <person name="Lucas S."/>
            <person name="Copeland A."/>
            <person name="Lapidus A."/>
            <person name="Glavina del Rio T."/>
            <person name="Dalin E."/>
            <person name="Tice H."/>
            <person name="Bruce D."/>
            <person name="Goodwin L."/>
            <person name="Pitluck S."/>
            <person name="Saunders E."/>
            <person name="Brettin T."/>
            <person name="Detter J.C."/>
            <person name="Han C."/>
            <person name="Larimer F."/>
            <person name="Land M."/>
            <person name="Hauser L."/>
            <person name="Kyrpides N."/>
            <person name="Ovchinnikova G."/>
            <person name="Beliaev A.S."/>
            <person name="Richardson P."/>
        </authorList>
    </citation>
    <scope>NUCLEOTIDE SEQUENCE</scope>
    <source>
        <strain evidence="2">2CP-1</strain>
    </source>
</reference>